<dbReference type="Gene3D" id="3.30.530.20">
    <property type="match status" value="1"/>
</dbReference>
<name>A0A369UHA7_9GAMM</name>
<dbReference type="Pfam" id="PF08327">
    <property type="entry name" value="AHSA1"/>
    <property type="match status" value="1"/>
</dbReference>
<dbReference type="CDD" id="cd07814">
    <property type="entry name" value="SRPBCC_CalC_Aha1-like"/>
    <property type="match status" value="1"/>
</dbReference>
<proteinExistence type="inferred from homology"/>
<keyword evidence="4" id="KW-1185">Reference proteome</keyword>
<dbReference type="EMBL" id="QQAH01000020">
    <property type="protein sequence ID" value="RDD80134.1"/>
    <property type="molecule type" value="Genomic_DNA"/>
</dbReference>
<organism evidence="3 4">
    <name type="scientific">Dyella tabacisoli</name>
    <dbReference type="NCBI Taxonomy" id="2282381"/>
    <lineage>
        <taxon>Bacteria</taxon>
        <taxon>Pseudomonadati</taxon>
        <taxon>Pseudomonadota</taxon>
        <taxon>Gammaproteobacteria</taxon>
        <taxon>Lysobacterales</taxon>
        <taxon>Rhodanobacteraceae</taxon>
        <taxon>Dyella</taxon>
    </lineage>
</organism>
<dbReference type="AlphaFoldDB" id="A0A369UHA7"/>
<dbReference type="InterPro" id="IPR013538">
    <property type="entry name" value="ASHA1/2-like_C"/>
</dbReference>
<evidence type="ECO:0000313" key="4">
    <source>
        <dbReference type="Proteomes" id="UP000253782"/>
    </source>
</evidence>
<comment type="caution">
    <text evidence="3">The sequence shown here is derived from an EMBL/GenBank/DDBJ whole genome shotgun (WGS) entry which is preliminary data.</text>
</comment>
<dbReference type="Proteomes" id="UP000253782">
    <property type="component" value="Unassembled WGS sequence"/>
</dbReference>
<evidence type="ECO:0000259" key="2">
    <source>
        <dbReference type="Pfam" id="PF08327"/>
    </source>
</evidence>
<dbReference type="OrthoDB" id="8755073at2"/>
<evidence type="ECO:0000256" key="1">
    <source>
        <dbReference type="ARBA" id="ARBA00006817"/>
    </source>
</evidence>
<evidence type="ECO:0000313" key="3">
    <source>
        <dbReference type="EMBL" id="RDD80134.1"/>
    </source>
</evidence>
<dbReference type="SUPFAM" id="SSF55961">
    <property type="entry name" value="Bet v1-like"/>
    <property type="match status" value="1"/>
</dbReference>
<accession>A0A369UHA7</accession>
<feature type="domain" description="Activator of Hsp90 ATPase homologue 1/2-like C-terminal" evidence="2">
    <location>
        <begin position="35"/>
        <end position="158"/>
    </location>
</feature>
<comment type="similarity">
    <text evidence="1">Belongs to the AHA1 family.</text>
</comment>
<protein>
    <submittedName>
        <fullName evidence="3">SRPBCC domain-containing protein</fullName>
    </submittedName>
</protein>
<sequence length="162" mass="18636">MSRCVFRAMNLLSNDNGDIPDRFSEEVVLEKSAPVVWRHLVSHHEMRKWLGGDDYSVEVDTTWTIGSAIVIRGRHHLPFENRGEILAFRPCKELSFTHLSSLSRLPDQPSSYTKLSFALEAAGSQTILKFEASGFPTMAIYRHLHFYWMGTLAVFKRYTESR</sequence>
<gene>
    <name evidence="3" type="ORF">DVJ77_18495</name>
</gene>
<dbReference type="InterPro" id="IPR023393">
    <property type="entry name" value="START-like_dom_sf"/>
</dbReference>
<reference evidence="3 4" key="1">
    <citation type="submission" date="2018-07" db="EMBL/GenBank/DDBJ databases">
        <title>Dyella tabacisoli L4-6T, whole genome shotgun sequence.</title>
        <authorList>
            <person name="Zhou X.-K."/>
            <person name="Li W.-J."/>
            <person name="Duan Y.-Q."/>
        </authorList>
    </citation>
    <scope>NUCLEOTIDE SEQUENCE [LARGE SCALE GENOMIC DNA]</scope>
    <source>
        <strain evidence="3 4">L4-6</strain>
    </source>
</reference>